<dbReference type="InterPro" id="IPR021218">
    <property type="entry name" value="DUF2784"/>
</dbReference>
<dbReference type="EMBL" id="AP023396">
    <property type="protein sequence ID" value="BCK55773.1"/>
    <property type="molecule type" value="Genomic_DNA"/>
</dbReference>
<feature type="transmembrane region" description="Helical" evidence="1">
    <location>
        <begin position="94"/>
        <end position="113"/>
    </location>
</feature>
<organism evidence="2 3">
    <name type="scientific">Nocardia wallacei</name>
    <dbReference type="NCBI Taxonomy" id="480035"/>
    <lineage>
        <taxon>Bacteria</taxon>
        <taxon>Bacillati</taxon>
        <taxon>Actinomycetota</taxon>
        <taxon>Actinomycetes</taxon>
        <taxon>Mycobacteriales</taxon>
        <taxon>Nocardiaceae</taxon>
        <taxon>Nocardia</taxon>
    </lineage>
</organism>
<proteinExistence type="predicted"/>
<keyword evidence="1" id="KW-0472">Membrane</keyword>
<keyword evidence="3" id="KW-1185">Reference proteome</keyword>
<evidence type="ECO:0000313" key="2">
    <source>
        <dbReference type="EMBL" id="BCK55773.1"/>
    </source>
</evidence>
<name>A0A7G1KNH6_9NOCA</name>
<feature type="transmembrane region" description="Helical" evidence="1">
    <location>
        <begin position="12"/>
        <end position="28"/>
    </location>
</feature>
<keyword evidence="1" id="KW-1133">Transmembrane helix</keyword>
<reference evidence="2 3" key="1">
    <citation type="submission" date="2020-08" db="EMBL/GenBank/DDBJ databases">
        <title>Genome Sequencing of Nocardia wallacei strain FMUON74 and assembly.</title>
        <authorList>
            <person name="Toyokawa M."/>
            <person name="Uesaka K."/>
        </authorList>
    </citation>
    <scope>NUCLEOTIDE SEQUENCE [LARGE SCALE GENOMIC DNA]</scope>
    <source>
        <strain evidence="2 3">FMUON74</strain>
    </source>
</reference>
<dbReference type="KEGG" id="nwl:NWFMUON74_35450"/>
<evidence type="ECO:0008006" key="4">
    <source>
        <dbReference type="Google" id="ProtNLM"/>
    </source>
</evidence>
<dbReference type="AlphaFoldDB" id="A0A7G1KNH6"/>
<sequence>MYRLLADVTAGVHYLFVVYLVTGGFLTWRWRWTIWTHLAAVGWGFSTVLFGVDCPLTHLENWARHRGGAAGLPPGGFIDHYITGVLYPRDALDLVRVLVVIVVAMSWAGLWWLSRRRDYLTPIPPSPQ</sequence>
<evidence type="ECO:0000313" key="3">
    <source>
        <dbReference type="Proteomes" id="UP000516173"/>
    </source>
</evidence>
<protein>
    <recommendedName>
        <fullName evidence="4">DUF2784 domain-containing protein</fullName>
    </recommendedName>
</protein>
<keyword evidence="1" id="KW-0812">Transmembrane</keyword>
<dbReference type="Pfam" id="PF10861">
    <property type="entry name" value="DUF2784"/>
    <property type="match status" value="1"/>
</dbReference>
<feature type="transmembrane region" description="Helical" evidence="1">
    <location>
        <begin position="35"/>
        <end position="52"/>
    </location>
</feature>
<dbReference type="Proteomes" id="UP000516173">
    <property type="component" value="Chromosome"/>
</dbReference>
<gene>
    <name evidence="2" type="ORF">NWFMUON74_35450</name>
</gene>
<evidence type="ECO:0000256" key="1">
    <source>
        <dbReference type="SAM" id="Phobius"/>
    </source>
</evidence>
<accession>A0A7G1KNH6</accession>